<evidence type="ECO:0000256" key="2">
    <source>
        <dbReference type="ARBA" id="ARBA00022723"/>
    </source>
</evidence>
<dbReference type="Pfam" id="PF00128">
    <property type="entry name" value="Alpha-amylase"/>
    <property type="match status" value="1"/>
</dbReference>
<gene>
    <name evidence="5" type="ORF">BECKLPF1236B_GA0070989_11876</name>
</gene>
<accession>A0A450WS52</accession>
<feature type="domain" description="Glycosyl hydrolase family 13 catalytic" evidence="4">
    <location>
        <begin position="127"/>
        <end position="197"/>
    </location>
</feature>
<dbReference type="SUPFAM" id="SSF51445">
    <property type="entry name" value="(Trans)glycosidases"/>
    <property type="match status" value="1"/>
</dbReference>
<keyword evidence="2" id="KW-0479">Metal-binding</keyword>
<evidence type="ECO:0000259" key="4">
    <source>
        <dbReference type="Pfam" id="PF00128"/>
    </source>
</evidence>
<sequence length="228" mass="24994">MAQHPVQGQLLVDIYDPRGAPRQLCVVAKPEGVSEDSYQLFGATLPLAHNGVGVCYRLGYRTADGQERIGQRQRRLAICDEAPRRIADLPWVWLGSWAHQPVYGPPPQVSMTPVPSDWDGRLFYSILLDRFACTESEDRRNLGLTQVDLLSPFAAHGGSLVGLIEKLDYLVELGVGAVVISPVYVNDTEGYHGYHPVHLLMVDAAPGNLGATSRTRTPSTCPADSYRS</sequence>
<dbReference type="InterPro" id="IPR017853">
    <property type="entry name" value="GH"/>
</dbReference>
<dbReference type="GO" id="GO:0005975">
    <property type="term" value="P:carbohydrate metabolic process"/>
    <property type="evidence" value="ECO:0007669"/>
    <property type="project" value="InterPro"/>
</dbReference>
<comment type="cofactor">
    <cofactor evidence="1">
        <name>Ca(2+)</name>
        <dbReference type="ChEBI" id="CHEBI:29108"/>
    </cofactor>
</comment>
<dbReference type="Gene3D" id="3.20.20.80">
    <property type="entry name" value="Glycosidases"/>
    <property type="match status" value="1"/>
</dbReference>
<dbReference type="PANTHER" id="PTHR10357:SF215">
    <property type="entry name" value="ALPHA-AMYLASE 1"/>
    <property type="match status" value="1"/>
</dbReference>
<dbReference type="InterPro" id="IPR006047">
    <property type="entry name" value="GH13_cat_dom"/>
</dbReference>
<evidence type="ECO:0000256" key="1">
    <source>
        <dbReference type="ARBA" id="ARBA00001913"/>
    </source>
</evidence>
<protein>
    <submittedName>
        <fullName evidence="5">Alpha amylase, catalytic domain</fullName>
    </submittedName>
</protein>
<dbReference type="EMBL" id="CAADFK010000187">
    <property type="protein sequence ID" value="VFK19818.1"/>
    <property type="molecule type" value="Genomic_DNA"/>
</dbReference>
<reference evidence="5" key="1">
    <citation type="submission" date="2019-02" db="EMBL/GenBank/DDBJ databases">
        <authorList>
            <person name="Gruber-Vodicka R. H."/>
            <person name="Seah K. B. B."/>
        </authorList>
    </citation>
    <scope>NUCLEOTIDE SEQUENCE</scope>
    <source>
        <strain evidence="5">BECK_S313</strain>
    </source>
</reference>
<evidence type="ECO:0000313" key="5">
    <source>
        <dbReference type="EMBL" id="VFK19818.1"/>
    </source>
</evidence>
<proteinExistence type="predicted"/>
<dbReference type="GO" id="GO:0046872">
    <property type="term" value="F:metal ion binding"/>
    <property type="evidence" value="ECO:0007669"/>
    <property type="project" value="UniProtKB-KW"/>
</dbReference>
<evidence type="ECO:0000256" key="3">
    <source>
        <dbReference type="ARBA" id="ARBA00022729"/>
    </source>
</evidence>
<keyword evidence="3" id="KW-0732">Signal</keyword>
<organism evidence="5">
    <name type="scientific">Candidatus Kentrum sp. LPFa</name>
    <dbReference type="NCBI Taxonomy" id="2126335"/>
    <lineage>
        <taxon>Bacteria</taxon>
        <taxon>Pseudomonadati</taxon>
        <taxon>Pseudomonadota</taxon>
        <taxon>Gammaproteobacteria</taxon>
        <taxon>Candidatus Kentrum</taxon>
    </lineage>
</organism>
<dbReference type="AlphaFoldDB" id="A0A450WS52"/>
<name>A0A450WS52_9GAMM</name>
<dbReference type="PANTHER" id="PTHR10357">
    <property type="entry name" value="ALPHA-AMYLASE FAMILY MEMBER"/>
    <property type="match status" value="1"/>
</dbReference>